<keyword evidence="5" id="KW-1185">Reference proteome</keyword>
<dbReference type="Gene3D" id="3.50.50.60">
    <property type="entry name" value="FAD/NAD(P)-binding domain"/>
    <property type="match status" value="1"/>
</dbReference>
<evidence type="ECO:0000313" key="4">
    <source>
        <dbReference type="EMBL" id="GGF31669.1"/>
    </source>
</evidence>
<dbReference type="PRINTS" id="PR00420">
    <property type="entry name" value="RNGMNOXGNASE"/>
</dbReference>
<dbReference type="PANTHER" id="PTHR13789:SF309">
    <property type="entry name" value="PUTATIVE (AFU_ORTHOLOGUE AFUA_6G14510)-RELATED"/>
    <property type="match status" value="1"/>
</dbReference>
<dbReference type="GO" id="GO:0004497">
    <property type="term" value="F:monooxygenase activity"/>
    <property type="evidence" value="ECO:0007669"/>
    <property type="project" value="UniProtKB-KW"/>
</dbReference>
<dbReference type="RefSeq" id="WP_188678972.1">
    <property type="nucleotide sequence ID" value="NZ_BMGP01000004.1"/>
</dbReference>
<accession>A0A917F061</accession>
<organism evidence="4 5">
    <name type="scientific">Subtercola lobariae</name>
    <dbReference type="NCBI Taxonomy" id="1588641"/>
    <lineage>
        <taxon>Bacteria</taxon>
        <taxon>Bacillati</taxon>
        <taxon>Actinomycetota</taxon>
        <taxon>Actinomycetes</taxon>
        <taxon>Micrococcales</taxon>
        <taxon>Microbacteriaceae</taxon>
        <taxon>Subtercola</taxon>
    </lineage>
</organism>
<dbReference type="SUPFAM" id="SSF51905">
    <property type="entry name" value="FAD/NAD(P)-binding domain"/>
    <property type="match status" value="1"/>
</dbReference>
<reference evidence="4 5" key="1">
    <citation type="journal article" date="2014" name="Int. J. Syst. Evol. Microbiol.">
        <title>Complete genome sequence of Corynebacterium casei LMG S-19264T (=DSM 44701T), isolated from a smear-ripened cheese.</title>
        <authorList>
            <consortium name="US DOE Joint Genome Institute (JGI-PGF)"/>
            <person name="Walter F."/>
            <person name="Albersmeier A."/>
            <person name="Kalinowski J."/>
            <person name="Ruckert C."/>
        </authorList>
    </citation>
    <scope>NUCLEOTIDE SEQUENCE [LARGE SCALE GENOMIC DNA]</scope>
    <source>
        <strain evidence="4 5">CGMCC 1.12976</strain>
    </source>
</reference>
<dbReference type="PANTHER" id="PTHR13789">
    <property type="entry name" value="MONOOXYGENASE"/>
    <property type="match status" value="1"/>
</dbReference>
<dbReference type="EMBL" id="BMGP01000004">
    <property type="protein sequence ID" value="GGF31669.1"/>
    <property type="molecule type" value="Genomic_DNA"/>
</dbReference>
<dbReference type="InterPro" id="IPR036188">
    <property type="entry name" value="FAD/NAD-bd_sf"/>
</dbReference>
<feature type="domain" description="FAD-binding" evidence="3">
    <location>
        <begin position="278"/>
        <end position="344"/>
    </location>
</feature>
<evidence type="ECO:0000259" key="3">
    <source>
        <dbReference type="Pfam" id="PF01494"/>
    </source>
</evidence>
<name>A0A917F061_9MICO</name>
<gene>
    <name evidence="4" type="ORF">GCM10011399_26060</name>
</gene>
<protein>
    <recommendedName>
        <fullName evidence="3">FAD-binding domain-containing protein</fullName>
    </recommendedName>
</protein>
<comment type="caution">
    <text evidence="4">The sequence shown here is derived from an EMBL/GenBank/DDBJ whole genome shotgun (WGS) entry which is preliminary data.</text>
</comment>
<dbReference type="InterPro" id="IPR050493">
    <property type="entry name" value="FAD-dep_Monooxygenase_BioMet"/>
</dbReference>
<dbReference type="InterPro" id="IPR002938">
    <property type="entry name" value="FAD-bd"/>
</dbReference>
<dbReference type="GO" id="GO:0071949">
    <property type="term" value="F:FAD binding"/>
    <property type="evidence" value="ECO:0007669"/>
    <property type="project" value="InterPro"/>
</dbReference>
<feature type="domain" description="FAD-binding" evidence="3">
    <location>
        <begin position="7"/>
        <end position="170"/>
    </location>
</feature>
<evidence type="ECO:0000256" key="1">
    <source>
        <dbReference type="ARBA" id="ARBA00023002"/>
    </source>
</evidence>
<dbReference type="Proteomes" id="UP000598775">
    <property type="component" value="Unassembled WGS sequence"/>
</dbReference>
<proteinExistence type="predicted"/>
<sequence>MACISTALIVGGSIAGMNAAIALARAGVTVDVVELSEEPLGASLAFSGRAAMALVELGIYDEVRRTGRPAEEGNTASSIRHPVTGEIVNPGPQRPSWPGAVDAVGVYRPEFLSVAQTEAEKLGVRVRKGLSYDTFVDDENGVSVTFTNGETGRYDLLVGADGINSKIRDLIFDDAPKPAYAGQLSIRWMAPGPAVDGEGWYASPVGRLGFYYLPQGLVYIPAVFDRPERGRLSDDEVRALFTELLDSMPAPAIAELRGRLTDDSELIGRPFDWILLPDPWYSGHVVLIGDAAHATSAHMGMGGGMAVEDAVVLGQCIDAAATLDEALDTFMKRRFERVKLVVETSVRLGQLEQEKADPAENMALMSRAFGTLGQPY</sequence>
<evidence type="ECO:0000256" key="2">
    <source>
        <dbReference type="ARBA" id="ARBA00023033"/>
    </source>
</evidence>
<keyword evidence="2" id="KW-0503">Monooxygenase</keyword>
<dbReference type="Pfam" id="PF01494">
    <property type="entry name" value="FAD_binding_3"/>
    <property type="match status" value="2"/>
</dbReference>
<keyword evidence="1" id="KW-0560">Oxidoreductase</keyword>
<evidence type="ECO:0000313" key="5">
    <source>
        <dbReference type="Proteomes" id="UP000598775"/>
    </source>
</evidence>
<dbReference type="AlphaFoldDB" id="A0A917F061"/>